<dbReference type="GO" id="GO:0016747">
    <property type="term" value="F:acyltransferase activity, transferring groups other than amino-acyl groups"/>
    <property type="evidence" value="ECO:0007669"/>
    <property type="project" value="InterPro"/>
</dbReference>
<evidence type="ECO:0000256" key="1">
    <source>
        <dbReference type="ARBA" id="ARBA00022679"/>
    </source>
</evidence>
<dbReference type="Proteomes" id="UP000287823">
    <property type="component" value="Unassembled WGS sequence"/>
</dbReference>
<keyword evidence="2" id="KW-0012">Acyltransferase</keyword>
<keyword evidence="1" id="KW-0808">Transferase</keyword>
<name>A0A432WJS9_9GAMM</name>
<dbReference type="Pfam" id="PF00583">
    <property type="entry name" value="Acetyltransf_1"/>
    <property type="match status" value="1"/>
</dbReference>
<evidence type="ECO:0000313" key="4">
    <source>
        <dbReference type="EMBL" id="RUO34092.1"/>
    </source>
</evidence>
<dbReference type="CDD" id="cd04301">
    <property type="entry name" value="NAT_SF"/>
    <property type="match status" value="1"/>
</dbReference>
<dbReference type="InterPro" id="IPR016181">
    <property type="entry name" value="Acyl_CoA_acyltransferase"/>
</dbReference>
<proteinExistence type="predicted"/>
<dbReference type="Gene3D" id="3.40.630.30">
    <property type="match status" value="1"/>
</dbReference>
<dbReference type="InterPro" id="IPR050680">
    <property type="entry name" value="YpeA/RimI_acetyltransf"/>
</dbReference>
<dbReference type="InterPro" id="IPR000182">
    <property type="entry name" value="GNAT_dom"/>
</dbReference>
<protein>
    <recommendedName>
        <fullName evidence="3">N-acetyltransferase domain-containing protein</fullName>
    </recommendedName>
</protein>
<evidence type="ECO:0000259" key="3">
    <source>
        <dbReference type="PROSITE" id="PS51186"/>
    </source>
</evidence>
<reference evidence="4 5" key="1">
    <citation type="journal article" date="2011" name="Front. Microbiol.">
        <title>Genomic signatures of strain selection and enhancement in Bacillus atrophaeus var. globigii, a historical biowarfare simulant.</title>
        <authorList>
            <person name="Gibbons H.S."/>
            <person name="Broomall S.M."/>
            <person name="McNew L.A."/>
            <person name="Daligault H."/>
            <person name="Chapman C."/>
            <person name="Bruce D."/>
            <person name="Karavis M."/>
            <person name="Krepps M."/>
            <person name="McGregor P.A."/>
            <person name="Hong C."/>
            <person name="Park K.H."/>
            <person name="Akmal A."/>
            <person name="Feldman A."/>
            <person name="Lin J.S."/>
            <person name="Chang W.E."/>
            <person name="Higgs B.W."/>
            <person name="Demirev P."/>
            <person name="Lindquist J."/>
            <person name="Liem A."/>
            <person name="Fochler E."/>
            <person name="Read T.D."/>
            <person name="Tapia R."/>
            <person name="Johnson S."/>
            <person name="Bishop-Lilly K.A."/>
            <person name="Detter C."/>
            <person name="Han C."/>
            <person name="Sozhamannan S."/>
            <person name="Rosenzweig C.N."/>
            <person name="Skowronski E.W."/>
        </authorList>
    </citation>
    <scope>NUCLEOTIDE SEQUENCE [LARGE SCALE GENOMIC DNA]</scope>
    <source>
        <strain evidence="4 5">Y4G10-17</strain>
    </source>
</reference>
<sequence length="157" mass="17181">MKLRAAEALDLSTVLSWIDDEQSLRMWAGPKVQYPASPENIWSEVGASADNAYTFVDGEGAVIGFGQMLLKANNSLHLARLIVNPEFRARGIGRNLCLALMSIAGSKYQPEYFTLNVYESNRAALGLYESLGFSVTREDSGLVAMVKPLTSLGKGRY</sequence>
<keyword evidence="5" id="KW-1185">Reference proteome</keyword>
<accession>A0A432WJS9</accession>
<evidence type="ECO:0000313" key="5">
    <source>
        <dbReference type="Proteomes" id="UP000287823"/>
    </source>
</evidence>
<evidence type="ECO:0000256" key="2">
    <source>
        <dbReference type="ARBA" id="ARBA00023315"/>
    </source>
</evidence>
<dbReference type="PANTHER" id="PTHR43420">
    <property type="entry name" value="ACETYLTRANSFERASE"/>
    <property type="match status" value="1"/>
</dbReference>
<dbReference type="AlphaFoldDB" id="A0A432WJS9"/>
<comment type="caution">
    <text evidence="4">The sequence shown here is derived from an EMBL/GenBank/DDBJ whole genome shotgun (WGS) entry which is preliminary data.</text>
</comment>
<organism evidence="4 5">
    <name type="scientific">Aliidiomarina soli</name>
    <dbReference type="NCBI Taxonomy" id="1928574"/>
    <lineage>
        <taxon>Bacteria</taxon>
        <taxon>Pseudomonadati</taxon>
        <taxon>Pseudomonadota</taxon>
        <taxon>Gammaproteobacteria</taxon>
        <taxon>Alteromonadales</taxon>
        <taxon>Idiomarinaceae</taxon>
        <taxon>Aliidiomarina</taxon>
    </lineage>
</organism>
<dbReference type="PROSITE" id="PS51186">
    <property type="entry name" value="GNAT"/>
    <property type="match status" value="1"/>
</dbReference>
<gene>
    <name evidence="4" type="ORF">CWE14_06540</name>
</gene>
<feature type="domain" description="N-acetyltransferase" evidence="3">
    <location>
        <begin position="1"/>
        <end position="150"/>
    </location>
</feature>
<dbReference type="RefSeq" id="WP_126798624.1">
    <property type="nucleotide sequence ID" value="NZ_PIPO01000002.1"/>
</dbReference>
<dbReference type="EMBL" id="PIPO01000002">
    <property type="protein sequence ID" value="RUO34092.1"/>
    <property type="molecule type" value="Genomic_DNA"/>
</dbReference>
<dbReference type="SUPFAM" id="SSF55729">
    <property type="entry name" value="Acyl-CoA N-acyltransferases (Nat)"/>
    <property type="match status" value="1"/>
</dbReference>